<evidence type="ECO:0000256" key="1">
    <source>
        <dbReference type="SAM" id="SignalP"/>
    </source>
</evidence>
<protein>
    <recommendedName>
        <fullName evidence="4">Lipoprotein</fullName>
    </recommendedName>
</protein>
<feature type="chain" id="PRO_5008258574" description="Lipoprotein" evidence="1">
    <location>
        <begin position="21"/>
        <end position="132"/>
    </location>
</feature>
<accession>A0A193G3G4</accession>
<dbReference type="InterPro" id="IPR047780">
    <property type="entry name" value="TssQ-like"/>
</dbReference>
<dbReference type="Proteomes" id="UP000092213">
    <property type="component" value="Chromosome"/>
</dbReference>
<keyword evidence="1" id="KW-0732">Signal</keyword>
<evidence type="ECO:0008006" key="4">
    <source>
        <dbReference type="Google" id="ProtNLM"/>
    </source>
</evidence>
<dbReference type="EMBL" id="CP016171">
    <property type="protein sequence ID" value="ANN74390.1"/>
    <property type="molecule type" value="Genomic_DNA"/>
</dbReference>
<dbReference type="PROSITE" id="PS51257">
    <property type="entry name" value="PROKAR_LIPOPROTEIN"/>
    <property type="match status" value="1"/>
</dbReference>
<organism evidence="2 3">
    <name type="scientific">Bordetella bronchialis</name>
    <dbReference type="NCBI Taxonomy" id="463025"/>
    <lineage>
        <taxon>Bacteria</taxon>
        <taxon>Pseudomonadati</taxon>
        <taxon>Pseudomonadota</taxon>
        <taxon>Betaproteobacteria</taxon>
        <taxon>Burkholderiales</taxon>
        <taxon>Alcaligenaceae</taxon>
        <taxon>Bordetella</taxon>
    </lineage>
</organism>
<reference evidence="2 3" key="1">
    <citation type="submission" date="2016-06" db="EMBL/GenBank/DDBJ databases">
        <title>Complete genome sequences of Bordetella bronchialis and Bordetella flabilis.</title>
        <authorList>
            <person name="LiPuma J.J."/>
            <person name="Spilker T."/>
        </authorList>
    </citation>
    <scope>NUCLEOTIDE SEQUENCE [LARGE SCALE GENOMIC DNA]</scope>
    <source>
        <strain evidence="2 3">AU17976</strain>
    </source>
</reference>
<evidence type="ECO:0000313" key="2">
    <source>
        <dbReference type="EMBL" id="ANN74390.1"/>
    </source>
</evidence>
<dbReference type="RefSeq" id="WP_066672394.1">
    <property type="nucleotide sequence ID" value="NZ_CP016171.1"/>
</dbReference>
<dbReference type="STRING" id="463025.BAU08_26210"/>
<dbReference type="NCBIfam" id="NF038027">
    <property type="entry name" value="TssQ_fam"/>
    <property type="match status" value="1"/>
</dbReference>
<name>A0A193G3G4_9BORD</name>
<dbReference type="AlphaFoldDB" id="A0A193G3G4"/>
<sequence length="132" mass="13827">MSHPVRFASLALAASLAACSAPPSTPTPPPAPSQAALDTLAQVRASYQAGAYGQVIRTVATSDALATAPTDVRVESLKLQAFSYCVTGYRVLCEDDFKRILELDPGFELGPAEIGHPQWGPAFRRAKAAQGG</sequence>
<proteinExistence type="predicted"/>
<gene>
    <name evidence="2" type="ORF">BAU08_26210</name>
</gene>
<evidence type="ECO:0000313" key="3">
    <source>
        <dbReference type="Proteomes" id="UP000092213"/>
    </source>
</evidence>
<feature type="signal peptide" evidence="1">
    <location>
        <begin position="1"/>
        <end position="20"/>
    </location>
</feature>